<keyword evidence="11" id="KW-1185">Reference proteome</keyword>
<feature type="domain" description="ABC transmembrane type-1" evidence="9">
    <location>
        <begin position="17"/>
        <end position="298"/>
    </location>
</feature>
<proteinExistence type="predicted"/>
<evidence type="ECO:0000259" key="8">
    <source>
        <dbReference type="PROSITE" id="PS50893"/>
    </source>
</evidence>
<evidence type="ECO:0000313" key="11">
    <source>
        <dbReference type="Proteomes" id="UP001343257"/>
    </source>
</evidence>
<dbReference type="CDD" id="cd18548">
    <property type="entry name" value="ABC_6TM_Tm287_like"/>
    <property type="match status" value="1"/>
</dbReference>
<sequence>MSFLGKYARKYGKMFTLAVLFLMVEAFCDLLQPTIMSKVIDDGVAAGSMNKVFTLGGIMLLVTGVGAVSATIRNIVSSHVSQRFGAELRSDLFRKIQSLSFEHMDRFDRASLVTRLTNDVTQVQNFMNGLMRFFVKAPLLGIGALIMALRLDIHLSVVLVVVVPVVALLIVLNMKISFPFFIRVQRALDRVNGVMREYLSGVRVVKAFNRFDYEVDKFRSANDELSQRTTTSMRVMSVFGPGISLVVNFGIIAVLWLGGLRVDNNQMQVGSIIAFINYMTQILFSLMMISNVFNMFVRAKASAGRIGEVMDEEGGMPGEGAKAAPAAERGRIDFEHVSFAYAGSSGDPVIRDFTLTCLPGQTIGIIGSTGAGKTSLVHLIPRFYDATSGTVKVNGVDVKEMDPKVLRESIAIVPQKIMLFSGTVENNLRWGKEEASDEELTLAAKMAEAHEFIMASPEGYSSRIGQGGVNFSGGQKQRLSIARALVRQPEILILDDCTSAVDVNTESRIKRALKTYAKGLTCILIAQRITSVMDADRIVVMDRGEIAGSGTHEELMQSCRVYQEIYQSQMGKEMQPYAAE</sequence>
<dbReference type="SUPFAM" id="SSF90123">
    <property type="entry name" value="ABC transporter transmembrane region"/>
    <property type="match status" value="1"/>
</dbReference>
<dbReference type="Pfam" id="PF00664">
    <property type="entry name" value="ABC_membrane"/>
    <property type="match status" value="1"/>
</dbReference>
<feature type="transmembrane region" description="Helical" evidence="7">
    <location>
        <begin position="157"/>
        <end position="176"/>
    </location>
</feature>
<keyword evidence="2 7" id="KW-0812">Transmembrane</keyword>
<gene>
    <name evidence="10" type="ORF">P9847_16245</name>
</gene>
<dbReference type="PROSITE" id="PS50929">
    <property type="entry name" value="ABC_TM1F"/>
    <property type="match status" value="1"/>
</dbReference>
<dbReference type="GO" id="GO:0005524">
    <property type="term" value="F:ATP binding"/>
    <property type="evidence" value="ECO:0007669"/>
    <property type="project" value="UniProtKB-KW"/>
</dbReference>
<reference evidence="10 11" key="1">
    <citation type="submission" date="2023-03" db="EMBL/GenBank/DDBJ databases">
        <title>Bacillus Genome Sequencing.</title>
        <authorList>
            <person name="Dunlap C."/>
        </authorList>
    </citation>
    <scope>NUCLEOTIDE SEQUENCE [LARGE SCALE GENOMIC DNA]</scope>
    <source>
        <strain evidence="10 11">NRS-52</strain>
    </source>
</reference>
<comment type="caution">
    <text evidence="10">The sequence shown here is derived from an EMBL/GenBank/DDBJ whole genome shotgun (WGS) entry which is preliminary data.</text>
</comment>
<dbReference type="InterPro" id="IPR003593">
    <property type="entry name" value="AAA+_ATPase"/>
</dbReference>
<dbReference type="Pfam" id="PF00005">
    <property type="entry name" value="ABC_tran"/>
    <property type="match status" value="1"/>
</dbReference>
<dbReference type="RefSeq" id="WP_328279452.1">
    <property type="nucleotide sequence ID" value="NZ_JARTLD010000039.1"/>
</dbReference>
<dbReference type="InterPro" id="IPR011527">
    <property type="entry name" value="ABC1_TM_dom"/>
</dbReference>
<evidence type="ECO:0000256" key="2">
    <source>
        <dbReference type="ARBA" id="ARBA00022692"/>
    </source>
</evidence>
<comment type="subcellular location">
    <subcellularLocation>
        <location evidence="1">Cell membrane</location>
        <topology evidence="1">Multi-pass membrane protein</topology>
    </subcellularLocation>
</comment>
<dbReference type="InterPro" id="IPR039421">
    <property type="entry name" value="Type_1_exporter"/>
</dbReference>
<evidence type="ECO:0000256" key="1">
    <source>
        <dbReference type="ARBA" id="ARBA00004651"/>
    </source>
</evidence>
<keyword evidence="3" id="KW-0547">Nucleotide-binding</keyword>
<dbReference type="SUPFAM" id="SSF52540">
    <property type="entry name" value="P-loop containing nucleoside triphosphate hydrolases"/>
    <property type="match status" value="1"/>
</dbReference>
<accession>A0ABU6PVN2</accession>
<dbReference type="PANTHER" id="PTHR43394:SF1">
    <property type="entry name" value="ATP-BINDING CASSETTE SUB-FAMILY B MEMBER 10, MITOCHONDRIAL"/>
    <property type="match status" value="1"/>
</dbReference>
<dbReference type="Gene3D" id="3.40.50.300">
    <property type="entry name" value="P-loop containing nucleotide triphosphate hydrolases"/>
    <property type="match status" value="1"/>
</dbReference>
<keyword evidence="5 7" id="KW-1133">Transmembrane helix</keyword>
<evidence type="ECO:0000256" key="4">
    <source>
        <dbReference type="ARBA" id="ARBA00022840"/>
    </source>
</evidence>
<evidence type="ECO:0000313" key="10">
    <source>
        <dbReference type="EMBL" id="MED5018862.1"/>
    </source>
</evidence>
<dbReference type="Proteomes" id="UP001343257">
    <property type="component" value="Unassembled WGS sequence"/>
</dbReference>
<dbReference type="Gene3D" id="1.20.1560.10">
    <property type="entry name" value="ABC transporter type 1, transmembrane domain"/>
    <property type="match status" value="1"/>
</dbReference>
<name>A0ABU6PVN2_9BACL</name>
<dbReference type="InterPro" id="IPR003439">
    <property type="entry name" value="ABC_transporter-like_ATP-bd"/>
</dbReference>
<dbReference type="EMBL" id="JARTLD010000039">
    <property type="protein sequence ID" value="MED5018862.1"/>
    <property type="molecule type" value="Genomic_DNA"/>
</dbReference>
<dbReference type="InterPro" id="IPR017871">
    <property type="entry name" value="ABC_transporter-like_CS"/>
</dbReference>
<keyword evidence="4 10" id="KW-0067">ATP-binding</keyword>
<organism evidence="10 11">
    <name type="scientific">Paenibacillus chibensis</name>
    <dbReference type="NCBI Taxonomy" id="59846"/>
    <lineage>
        <taxon>Bacteria</taxon>
        <taxon>Bacillati</taxon>
        <taxon>Bacillota</taxon>
        <taxon>Bacilli</taxon>
        <taxon>Bacillales</taxon>
        <taxon>Paenibacillaceae</taxon>
        <taxon>Paenibacillus</taxon>
    </lineage>
</organism>
<evidence type="ECO:0000256" key="3">
    <source>
        <dbReference type="ARBA" id="ARBA00022741"/>
    </source>
</evidence>
<feature type="transmembrane region" description="Helical" evidence="7">
    <location>
        <begin position="269"/>
        <end position="293"/>
    </location>
</feature>
<feature type="transmembrane region" description="Helical" evidence="7">
    <location>
        <begin position="133"/>
        <end position="151"/>
    </location>
</feature>
<protein>
    <submittedName>
        <fullName evidence="10">ABC transporter ATP-binding protein</fullName>
    </submittedName>
</protein>
<evidence type="ECO:0000256" key="6">
    <source>
        <dbReference type="ARBA" id="ARBA00023136"/>
    </source>
</evidence>
<dbReference type="InterPro" id="IPR036640">
    <property type="entry name" value="ABC1_TM_sf"/>
</dbReference>
<evidence type="ECO:0000256" key="5">
    <source>
        <dbReference type="ARBA" id="ARBA00022989"/>
    </source>
</evidence>
<dbReference type="SMART" id="SM00382">
    <property type="entry name" value="AAA"/>
    <property type="match status" value="1"/>
</dbReference>
<keyword evidence="6 7" id="KW-0472">Membrane</keyword>
<dbReference type="PROSITE" id="PS50893">
    <property type="entry name" value="ABC_TRANSPORTER_2"/>
    <property type="match status" value="1"/>
</dbReference>
<dbReference type="InterPro" id="IPR027417">
    <property type="entry name" value="P-loop_NTPase"/>
</dbReference>
<feature type="transmembrane region" description="Helical" evidence="7">
    <location>
        <begin position="235"/>
        <end position="257"/>
    </location>
</feature>
<evidence type="ECO:0000256" key="7">
    <source>
        <dbReference type="SAM" id="Phobius"/>
    </source>
</evidence>
<feature type="domain" description="ABC transporter" evidence="8">
    <location>
        <begin position="332"/>
        <end position="568"/>
    </location>
</feature>
<evidence type="ECO:0000259" key="9">
    <source>
        <dbReference type="PROSITE" id="PS50929"/>
    </source>
</evidence>
<feature type="transmembrane region" description="Helical" evidence="7">
    <location>
        <begin position="52"/>
        <end position="72"/>
    </location>
</feature>
<dbReference type="PROSITE" id="PS00211">
    <property type="entry name" value="ABC_TRANSPORTER_1"/>
    <property type="match status" value="1"/>
</dbReference>
<dbReference type="PANTHER" id="PTHR43394">
    <property type="entry name" value="ATP-DEPENDENT PERMEASE MDL1, MITOCHONDRIAL"/>
    <property type="match status" value="1"/>
</dbReference>